<dbReference type="Proteomes" id="UP001431209">
    <property type="component" value="Unassembled WGS sequence"/>
</dbReference>
<evidence type="ECO:0000313" key="1">
    <source>
        <dbReference type="EMBL" id="KAL0477877.1"/>
    </source>
</evidence>
<protein>
    <submittedName>
        <fullName evidence="1">Fus1</fullName>
    </submittedName>
</protein>
<keyword evidence="2" id="KW-1185">Reference proteome</keyword>
<comment type="caution">
    <text evidence="1">The sequence shown here is derived from an EMBL/GenBank/DDBJ whole genome shotgun (WGS) entry which is preliminary data.</text>
</comment>
<gene>
    <name evidence="1" type="ORF">AKO1_005261</name>
</gene>
<sequence length="402" mass="44763">KQHSNESLTLLTSYEIKTVYDPKFTIPFEGSEVPDILKNATLEEKDRYCRNFGIEGEIRQVIMKGQKSYDTYVAYAGIFAPSTSVAMFNAESTPKERMNKETLTEIRREYDVLRHTILEQNSVLKTDHKDYFTCILLVKEGEIDIAESFFASRIARLEVMVSRLYDSFMFSDHTIQDGRIMRSCSIGSDLLIDGNLYHFTSAHCVLGQCCDPVHSNTIIKYKTDQLIVNKNGLLVTLGSQDVFAEWTCRTDAALISSQNFNQLDLGAFDHIQAAPPQTYKEIGRVVYKFGAASGVTIGTIVKMPPTAKYYSGVKLENLIAVEGKNGNFATHGDSSSLVYTGIDGYALILGYVVGGDGYGLTFVAPLSSLRNLLVPYKSIKVHDYVIKGILAAIGGFMVYRIK</sequence>
<organism evidence="1 2">
    <name type="scientific">Acrasis kona</name>
    <dbReference type="NCBI Taxonomy" id="1008807"/>
    <lineage>
        <taxon>Eukaryota</taxon>
        <taxon>Discoba</taxon>
        <taxon>Heterolobosea</taxon>
        <taxon>Tetramitia</taxon>
        <taxon>Eutetramitia</taxon>
        <taxon>Acrasidae</taxon>
        <taxon>Acrasis</taxon>
    </lineage>
</organism>
<accession>A0AAW2YP49</accession>
<reference evidence="1 2" key="1">
    <citation type="submission" date="2024-03" db="EMBL/GenBank/DDBJ databases">
        <title>The Acrasis kona genome and developmental transcriptomes reveal deep origins of eukaryotic multicellular pathways.</title>
        <authorList>
            <person name="Sheikh S."/>
            <person name="Fu C.-J."/>
            <person name="Brown M.W."/>
            <person name="Baldauf S.L."/>
        </authorList>
    </citation>
    <scope>NUCLEOTIDE SEQUENCE [LARGE SCALE GENOMIC DNA]</scope>
    <source>
        <strain evidence="1 2">ATCC MYA-3509</strain>
    </source>
</reference>
<dbReference type="EMBL" id="JAOPGA020000266">
    <property type="protein sequence ID" value="KAL0477877.1"/>
    <property type="molecule type" value="Genomic_DNA"/>
</dbReference>
<proteinExistence type="predicted"/>
<feature type="non-terminal residue" evidence="1">
    <location>
        <position position="1"/>
    </location>
</feature>
<name>A0AAW2YP49_9EUKA</name>
<dbReference type="InterPro" id="IPR009003">
    <property type="entry name" value="Peptidase_S1_PA"/>
</dbReference>
<evidence type="ECO:0000313" key="2">
    <source>
        <dbReference type="Proteomes" id="UP001431209"/>
    </source>
</evidence>
<dbReference type="SUPFAM" id="SSF50494">
    <property type="entry name" value="Trypsin-like serine proteases"/>
    <property type="match status" value="1"/>
</dbReference>
<dbReference type="AlphaFoldDB" id="A0AAW2YP49"/>